<comment type="caution">
    <text evidence="5">Lacks conserved residue(s) required for the propagation of feature annotation.</text>
</comment>
<evidence type="ECO:0000313" key="12">
    <source>
        <dbReference type="Proteomes" id="UP000177026"/>
    </source>
</evidence>
<reference evidence="11 12" key="1">
    <citation type="journal article" date="2016" name="Nat. Commun.">
        <title>Thousands of microbial genomes shed light on interconnected biogeochemical processes in an aquifer system.</title>
        <authorList>
            <person name="Anantharaman K."/>
            <person name="Brown C.T."/>
            <person name="Hug L.A."/>
            <person name="Sharon I."/>
            <person name="Castelle C.J."/>
            <person name="Probst A.J."/>
            <person name="Thomas B.C."/>
            <person name="Singh A."/>
            <person name="Wilkins M.J."/>
            <person name="Karaoz U."/>
            <person name="Brodie E.L."/>
            <person name="Williams K.H."/>
            <person name="Hubbard S.S."/>
            <person name="Banfield J.F."/>
        </authorList>
    </citation>
    <scope>NUCLEOTIDE SEQUENCE [LARGE SCALE GENOMIC DNA]</scope>
</reference>
<dbReference type="NCBIfam" id="TIGR00936">
    <property type="entry name" value="ahcY"/>
    <property type="match status" value="1"/>
</dbReference>
<keyword evidence="2 5" id="KW-0554">One-carbon metabolism</keyword>
<evidence type="ECO:0000256" key="1">
    <source>
        <dbReference type="ARBA" id="ARBA00007122"/>
    </source>
</evidence>
<dbReference type="Pfam" id="PF00670">
    <property type="entry name" value="AdoHcyase_NAD"/>
    <property type="match status" value="1"/>
</dbReference>
<feature type="binding site" evidence="5">
    <location>
        <begin position="212"/>
        <end position="217"/>
    </location>
    <ligand>
        <name>NAD(+)</name>
        <dbReference type="ChEBI" id="CHEBI:57540"/>
    </ligand>
</feature>
<keyword evidence="4 5" id="KW-0520">NAD</keyword>
<name>A0A1F7GJ15_9BACT</name>
<dbReference type="InterPro" id="IPR020082">
    <property type="entry name" value="S-Ado-L-homoCys_hydrolase_CS"/>
</dbReference>
<evidence type="ECO:0000256" key="9">
    <source>
        <dbReference type="RuleBase" id="RU004166"/>
    </source>
</evidence>
<dbReference type="Proteomes" id="UP000177026">
    <property type="component" value="Unassembled WGS sequence"/>
</dbReference>
<evidence type="ECO:0000313" key="11">
    <source>
        <dbReference type="EMBL" id="OGK18845.1"/>
    </source>
</evidence>
<evidence type="ECO:0000256" key="5">
    <source>
        <dbReference type="HAMAP-Rule" id="MF_00563"/>
    </source>
</evidence>
<dbReference type="GO" id="GO:0005829">
    <property type="term" value="C:cytosol"/>
    <property type="evidence" value="ECO:0007669"/>
    <property type="project" value="TreeGrafter"/>
</dbReference>
<evidence type="ECO:0000256" key="4">
    <source>
        <dbReference type="ARBA" id="ARBA00023027"/>
    </source>
</evidence>
<evidence type="ECO:0000256" key="8">
    <source>
        <dbReference type="RuleBase" id="RU000548"/>
    </source>
</evidence>
<dbReference type="GO" id="GO:0006730">
    <property type="term" value="P:one-carbon metabolic process"/>
    <property type="evidence" value="ECO:0007669"/>
    <property type="project" value="UniProtKB-UniRule"/>
</dbReference>
<evidence type="ECO:0000256" key="2">
    <source>
        <dbReference type="ARBA" id="ARBA00022563"/>
    </source>
</evidence>
<organism evidence="11 12">
    <name type="scientific">Candidatus Roizmanbacteria bacterium RIFCSPHIGHO2_01_FULL_39_8</name>
    <dbReference type="NCBI Taxonomy" id="1802033"/>
    <lineage>
        <taxon>Bacteria</taxon>
        <taxon>Candidatus Roizmaniibacteriota</taxon>
    </lineage>
</organism>
<dbReference type="GO" id="GO:0071269">
    <property type="term" value="P:L-homocysteine biosynthetic process"/>
    <property type="evidence" value="ECO:0007669"/>
    <property type="project" value="UniProtKB-UniRule"/>
</dbReference>
<comment type="pathway">
    <text evidence="5 8">Amino-acid biosynthesis; L-homocysteine biosynthesis; L-homocysteine from S-adenosyl-L-homocysteine: step 1/1.</text>
</comment>
<protein>
    <recommendedName>
        <fullName evidence="5">Adenosylhomocysteinase</fullName>
        <ecNumber evidence="5">3.13.2.1</ecNumber>
    </recommendedName>
    <alternativeName>
        <fullName evidence="5">S-adenosyl-L-homocysteine hydrolase</fullName>
        <shortName evidence="5">AdoHcyase</shortName>
    </alternativeName>
</protein>
<feature type="binding site" evidence="5 6">
    <location>
        <position position="178"/>
    </location>
    <ligand>
        <name>substrate</name>
    </ligand>
</feature>
<evidence type="ECO:0000256" key="6">
    <source>
        <dbReference type="PIRSR" id="PIRSR001109-1"/>
    </source>
</evidence>
<dbReference type="GO" id="GO:0033353">
    <property type="term" value="P:S-adenosylmethionine cycle"/>
    <property type="evidence" value="ECO:0007669"/>
    <property type="project" value="TreeGrafter"/>
</dbReference>
<dbReference type="InterPro" id="IPR000043">
    <property type="entry name" value="Adenosylhomocysteinase-like"/>
</dbReference>
<dbReference type="EMBL" id="MFZI01000062">
    <property type="protein sequence ID" value="OGK18845.1"/>
    <property type="molecule type" value="Genomic_DNA"/>
</dbReference>
<dbReference type="CDD" id="cd00401">
    <property type="entry name" value="SAHH"/>
    <property type="match status" value="1"/>
</dbReference>
<comment type="similarity">
    <text evidence="1 5 9">Belongs to the adenosylhomocysteinase family.</text>
</comment>
<proteinExistence type="inferred from homology"/>
<dbReference type="SMART" id="SM00996">
    <property type="entry name" value="AdoHcyase"/>
    <property type="match status" value="1"/>
</dbReference>
<dbReference type="SUPFAM" id="SSF51735">
    <property type="entry name" value="NAD(P)-binding Rossmann-fold domains"/>
    <property type="match status" value="1"/>
</dbReference>
<feature type="binding site" evidence="7">
    <location>
        <position position="345"/>
    </location>
    <ligand>
        <name>NAD(+)</name>
        <dbReference type="ChEBI" id="CHEBI:57540"/>
    </ligand>
</feature>
<feature type="binding site" evidence="5">
    <location>
        <position position="183"/>
    </location>
    <ligand>
        <name>NAD(+)</name>
        <dbReference type="ChEBI" id="CHEBI:57540"/>
    </ligand>
</feature>
<feature type="binding site" evidence="5 6">
    <location>
        <position position="182"/>
    </location>
    <ligand>
        <name>substrate</name>
    </ligand>
</feature>
<feature type="binding site" evidence="5 6">
    <location>
        <position position="123"/>
    </location>
    <ligand>
        <name>substrate</name>
    </ligand>
</feature>
<dbReference type="Gene3D" id="3.40.50.720">
    <property type="entry name" value="NAD(P)-binding Rossmann-like Domain"/>
    <property type="match status" value="1"/>
</dbReference>
<dbReference type="PANTHER" id="PTHR23420:SF0">
    <property type="entry name" value="ADENOSYLHOMOCYSTEINASE"/>
    <property type="match status" value="1"/>
</dbReference>
<feature type="binding site" evidence="5 7">
    <location>
        <position position="338"/>
    </location>
    <ligand>
        <name>NAD(+)</name>
        <dbReference type="ChEBI" id="CHEBI:57540"/>
    </ligand>
</feature>
<dbReference type="PIRSF" id="PIRSF001109">
    <property type="entry name" value="Ad_hcy_hydrolase"/>
    <property type="match status" value="1"/>
</dbReference>
<dbReference type="InterPro" id="IPR015878">
    <property type="entry name" value="Ado_hCys_hydrolase_NAD-bd"/>
</dbReference>
<dbReference type="SUPFAM" id="SSF52283">
    <property type="entry name" value="Formate/glycerate dehydrogenase catalytic domain-like"/>
    <property type="match status" value="1"/>
</dbReference>
<comment type="cofactor">
    <cofactor evidence="5 7 8">
        <name>NAD(+)</name>
        <dbReference type="ChEBI" id="CHEBI:57540"/>
    </cofactor>
    <text evidence="5 7 8">Binds 1 NAD(+) per subunit.</text>
</comment>
<dbReference type="SMART" id="SM00997">
    <property type="entry name" value="AdoHcyase_NAD"/>
    <property type="match status" value="1"/>
</dbReference>
<dbReference type="FunFam" id="3.40.50.720:FF:000004">
    <property type="entry name" value="Adenosylhomocysteinase"/>
    <property type="match status" value="1"/>
</dbReference>
<dbReference type="InterPro" id="IPR036291">
    <property type="entry name" value="NAD(P)-bd_dom_sf"/>
</dbReference>
<comment type="subcellular location">
    <subcellularLocation>
        <location evidence="5">Cytoplasm</location>
    </subcellularLocation>
</comment>
<accession>A0A1F7GJ15</accession>
<sequence>MSKVKDPSLAKKGKLKIEWARMQMPVLLQVEMEYKKEKPFKNLTFGIALHVTEATAVLVQVLKAGGAKVYLAGCNPLSTQDEVAAALGAEGIEVFAWKDQTKKEYYWCLNQVLNARPHITFDDGADLLSLIHTERKHLLKTVIGGQEETTTGVIRLRAMAKEKALKYPVVAVNDTPTKHMFDNVYGTGQSTVDGILRATNILLAGKAVVVCGYGYCGKGLANRMRGMGAKVTVCEVEPINALQATMDGFSVMRLIDAAKVGDIFVTVTGDKHVLRKEHFQKMKDGAILANSGHFDSEIKIPDLEKLAKSKREIKPFVQEYTLKNGNKLYLLAEGRLVNLAAAEGHPSSVMDMSFANHALCARWLVKNYKGFKPEVYEVPKEIDEKIARLKLASLGIKIDSLTKEQKKYLTSWSEGT</sequence>
<comment type="catalytic activity">
    <reaction evidence="5 8">
        <text>S-adenosyl-L-homocysteine + H2O = L-homocysteine + adenosine</text>
        <dbReference type="Rhea" id="RHEA:21708"/>
        <dbReference type="ChEBI" id="CHEBI:15377"/>
        <dbReference type="ChEBI" id="CHEBI:16335"/>
        <dbReference type="ChEBI" id="CHEBI:57856"/>
        <dbReference type="ChEBI" id="CHEBI:58199"/>
        <dbReference type="EC" id="3.13.2.1"/>
    </reaction>
</comment>
<dbReference type="PROSITE" id="PS00738">
    <property type="entry name" value="ADOHCYASE_1"/>
    <property type="match status" value="1"/>
</dbReference>
<dbReference type="PANTHER" id="PTHR23420">
    <property type="entry name" value="ADENOSYLHOMOCYSTEINASE"/>
    <property type="match status" value="1"/>
</dbReference>
<feature type="binding site" evidence="5 6">
    <location>
        <position position="52"/>
    </location>
    <ligand>
        <name>substrate</name>
    </ligand>
</feature>
<dbReference type="Gene3D" id="3.40.50.1480">
    <property type="entry name" value="Adenosylhomocysteinase-like"/>
    <property type="match status" value="1"/>
</dbReference>
<feature type="binding site" evidence="7">
    <location>
        <begin position="214"/>
        <end position="219"/>
    </location>
    <ligand>
        <name>NAD(+)</name>
        <dbReference type="ChEBI" id="CHEBI:57540"/>
    </ligand>
</feature>
<dbReference type="EC" id="3.13.2.1" evidence="5"/>
<evidence type="ECO:0000259" key="10">
    <source>
        <dbReference type="SMART" id="SM00997"/>
    </source>
</evidence>
<dbReference type="UniPathway" id="UPA00314">
    <property type="reaction ID" value="UER00076"/>
</dbReference>
<dbReference type="GO" id="GO:0004013">
    <property type="term" value="F:adenosylhomocysteinase activity"/>
    <property type="evidence" value="ECO:0007669"/>
    <property type="project" value="UniProtKB-UniRule"/>
</dbReference>
<dbReference type="AlphaFoldDB" id="A0A1F7GJ15"/>
<feature type="domain" description="S-adenosyl-L-homocysteine hydrolase NAD binding" evidence="10">
    <location>
        <begin position="183"/>
        <end position="344"/>
    </location>
</feature>
<dbReference type="Pfam" id="PF05221">
    <property type="entry name" value="AdoHcyase"/>
    <property type="match status" value="2"/>
</dbReference>
<feature type="binding site" evidence="5 6">
    <location>
        <position position="148"/>
    </location>
    <ligand>
        <name>substrate</name>
    </ligand>
</feature>
<dbReference type="NCBIfam" id="NF004005">
    <property type="entry name" value="PRK05476.2-3"/>
    <property type="match status" value="1"/>
</dbReference>
<gene>
    <name evidence="5" type="primary">ahcY</name>
    <name evidence="11" type="ORF">A2866_03195</name>
</gene>
<dbReference type="PROSITE" id="PS00739">
    <property type="entry name" value="ADOHCYASE_2"/>
    <property type="match status" value="1"/>
</dbReference>
<comment type="caution">
    <text evidence="11">The sequence shown here is derived from an EMBL/GenBank/DDBJ whole genome shotgun (WGS) entry which is preliminary data.</text>
</comment>
<keyword evidence="5" id="KW-0963">Cytoplasm</keyword>
<keyword evidence="3 5" id="KW-0378">Hydrolase</keyword>
<comment type="function">
    <text evidence="5">May play a key role in the regulation of the intracellular concentration of adenosylhomocysteine.</text>
</comment>
<evidence type="ECO:0000256" key="3">
    <source>
        <dbReference type="ARBA" id="ARBA00022801"/>
    </source>
</evidence>
<dbReference type="InterPro" id="IPR042172">
    <property type="entry name" value="Adenosylhomocyst_ase-like_sf"/>
</dbReference>
<dbReference type="HAMAP" id="MF_00563">
    <property type="entry name" value="AdoHcyase"/>
    <property type="match status" value="1"/>
</dbReference>
<feature type="binding site" evidence="5 7">
    <location>
        <begin position="149"/>
        <end position="151"/>
    </location>
    <ligand>
        <name>NAD(+)</name>
        <dbReference type="ChEBI" id="CHEBI:57540"/>
    </ligand>
</feature>
<feature type="binding site" evidence="5 7">
    <location>
        <position position="235"/>
    </location>
    <ligand>
        <name>NAD(+)</name>
        <dbReference type="ChEBI" id="CHEBI:57540"/>
    </ligand>
</feature>
<evidence type="ECO:0000256" key="7">
    <source>
        <dbReference type="PIRSR" id="PIRSR001109-2"/>
    </source>
</evidence>
<feature type="binding site" evidence="7">
    <location>
        <position position="240"/>
    </location>
    <ligand>
        <name>NAD(+)</name>
        <dbReference type="ChEBI" id="CHEBI:57540"/>
    </ligand>
</feature>
<feature type="binding site" evidence="5 7">
    <location>
        <begin position="291"/>
        <end position="293"/>
    </location>
    <ligand>
        <name>NAD(+)</name>
        <dbReference type="ChEBI" id="CHEBI:57540"/>
    </ligand>
</feature>